<evidence type="ECO:0000256" key="1">
    <source>
        <dbReference type="SAM" id="MobiDB-lite"/>
    </source>
</evidence>
<evidence type="ECO:0000313" key="3">
    <source>
        <dbReference type="Proteomes" id="UP000431684"/>
    </source>
</evidence>
<dbReference type="AlphaFoldDB" id="A0A6I3X282"/>
<keyword evidence="3" id="KW-1185">Reference proteome</keyword>
<dbReference type="OrthoDB" id="9796641at2"/>
<comment type="caution">
    <text evidence="2">The sequence shown here is derived from an EMBL/GenBank/DDBJ whole genome shotgun (WGS) entry which is preliminary data.</text>
</comment>
<protein>
    <submittedName>
        <fullName evidence="2">Uncharacterized protein</fullName>
    </submittedName>
</protein>
<dbReference type="Proteomes" id="UP000431684">
    <property type="component" value="Unassembled WGS sequence"/>
</dbReference>
<reference evidence="2 3" key="1">
    <citation type="submission" date="2019-11" db="EMBL/GenBank/DDBJ databases">
        <title>Draft Genome Sequences of Six Type Strains of the Genus Massilia.</title>
        <authorList>
            <person name="Miess H."/>
            <person name="Frediansyah A."/>
            <person name="Goeker M."/>
            <person name="Gross H."/>
        </authorList>
    </citation>
    <scope>NUCLEOTIDE SEQUENCE [LARGE SCALE GENOMIC DNA]</scope>
    <source>
        <strain evidence="2 3">DSM 17513</strain>
    </source>
</reference>
<accession>A0A6I3X282</accession>
<dbReference type="InterPro" id="IPR025528">
    <property type="entry name" value="BrnA_antitoxin"/>
</dbReference>
<gene>
    <name evidence="2" type="ORF">GJV26_00205</name>
</gene>
<proteinExistence type="predicted"/>
<evidence type="ECO:0000313" key="2">
    <source>
        <dbReference type="EMBL" id="MUI10919.1"/>
    </source>
</evidence>
<dbReference type="RefSeq" id="WP_155706592.1">
    <property type="nucleotide sequence ID" value="NZ_BMWU01000049.1"/>
</dbReference>
<dbReference type="Pfam" id="PF14384">
    <property type="entry name" value="BrnA_antitoxin"/>
    <property type="match status" value="1"/>
</dbReference>
<name>A0A6I3X282_9BURK</name>
<feature type="compositionally biased region" description="Basic and acidic residues" evidence="1">
    <location>
        <begin position="1"/>
        <end position="11"/>
    </location>
</feature>
<dbReference type="EMBL" id="WNWM01000001">
    <property type="protein sequence ID" value="MUI10919.1"/>
    <property type="molecule type" value="Genomic_DNA"/>
</dbReference>
<organism evidence="2 3">
    <name type="scientific">Pseudoduganella dura</name>
    <dbReference type="NCBI Taxonomy" id="321982"/>
    <lineage>
        <taxon>Bacteria</taxon>
        <taxon>Pseudomonadati</taxon>
        <taxon>Pseudomonadota</taxon>
        <taxon>Betaproteobacteria</taxon>
        <taxon>Burkholderiales</taxon>
        <taxon>Oxalobacteraceae</taxon>
        <taxon>Telluria group</taxon>
        <taxon>Pseudoduganella</taxon>
    </lineage>
</organism>
<sequence length="192" mass="21053">MLNKQDDKTEAAKAASSTQDGEQLLQVKIGGKARTIIMPSDEEDAEITAAAMADPDALPLTDEQLVQFKPARRIGRPPQDSTKVPTSIRLDNVVLDSFKATGEGWQTRVNAALLEYLKGNHMLAHRYHATVQKQGDETTKVDEFLVVAMDDGEAQQKVKEHLRQAGREGDALGEVYTVDVGNAMLRDVAVIR</sequence>
<feature type="region of interest" description="Disordered" evidence="1">
    <location>
        <begin position="1"/>
        <end position="23"/>
    </location>
</feature>